<comment type="catalytic activity">
    <reaction evidence="1">
        <text>Hydrolysis of terminal non-reducing N-acetyl-D-hexosamine residues in N-acetyl-beta-D-hexosaminides.</text>
        <dbReference type="EC" id="3.2.1.52"/>
    </reaction>
</comment>
<evidence type="ECO:0000256" key="5">
    <source>
        <dbReference type="ARBA" id="ARBA00023180"/>
    </source>
</evidence>
<dbReference type="GO" id="GO:0005764">
    <property type="term" value="C:lysosome"/>
    <property type="evidence" value="ECO:0007669"/>
    <property type="project" value="TreeGrafter"/>
</dbReference>
<dbReference type="GO" id="GO:0006689">
    <property type="term" value="P:ganglioside catabolic process"/>
    <property type="evidence" value="ECO:0007669"/>
    <property type="project" value="TreeGrafter"/>
</dbReference>
<dbReference type="PANTHER" id="PTHR22600:SF21">
    <property type="entry name" value="BETA-HEXOSAMINIDASE A"/>
    <property type="match status" value="1"/>
</dbReference>
<name>A0A7R9C1S3_9CRUS</name>
<dbReference type="Pfam" id="PF14845">
    <property type="entry name" value="Glycohydro_20b2"/>
    <property type="match status" value="1"/>
</dbReference>
<dbReference type="InterPro" id="IPR029019">
    <property type="entry name" value="HEX_eukaryotic_N"/>
</dbReference>
<gene>
    <name evidence="11" type="ORF">NMOB1V02_LOCUS12180</name>
</gene>
<dbReference type="Gene3D" id="3.20.20.80">
    <property type="entry name" value="Glycosidases"/>
    <property type="match status" value="1"/>
</dbReference>
<dbReference type="EC" id="3.2.1.52" evidence="3"/>
<dbReference type="EMBL" id="OA890792">
    <property type="protein sequence ID" value="CAD7284575.1"/>
    <property type="molecule type" value="Genomic_DNA"/>
</dbReference>
<comment type="similarity">
    <text evidence="2">Belongs to the glycosyl hydrolase 20 family.</text>
</comment>
<evidence type="ECO:0000259" key="9">
    <source>
        <dbReference type="Pfam" id="PF00728"/>
    </source>
</evidence>
<protein>
    <recommendedName>
        <fullName evidence="3">beta-N-acetylhexosaminidase</fullName>
        <ecNumber evidence="3">3.2.1.52</ecNumber>
    </recommendedName>
</protein>
<organism evidence="11">
    <name type="scientific">Notodromas monacha</name>
    <dbReference type="NCBI Taxonomy" id="399045"/>
    <lineage>
        <taxon>Eukaryota</taxon>
        <taxon>Metazoa</taxon>
        <taxon>Ecdysozoa</taxon>
        <taxon>Arthropoda</taxon>
        <taxon>Crustacea</taxon>
        <taxon>Oligostraca</taxon>
        <taxon>Ostracoda</taxon>
        <taxon>Podocopa</taxon>
        <taxon>Podocopida</taxon>
        <taxon>Cypridocopina</taxon>
        <taxon>Cypridoidea</taxon>
        <taxon>Cyprididae</taxon>
        <taxon>Notodromas</taxon>
    </lineage>
</organism>
<evidence type="ECO:0000313" key="11">
    <source>
        <dbReference type="EMBL" id="CAD7284575.1"/>
    </source>
</evidence>
<feature type="signal peptide" evidence="8">
    <location>
        <begin position="1"/>
        <end position="20"/>
    </location>
</feature>
<proteinExistence type="inferred from homology"/>
<dbReference type="GO" id="GO:0005975">
    <property type="term" value="P:carbohydrate metabolic process"/>
    <property type="evidence" value="ECO:0007669"/>
    <property type="project" value="InterPro"/>
</dbReference>
<feature type="domain" description="Beta-hexosaminidase eukaryotic type N-terminal" evidence="10">
    <location>
        <begin position="45"/>
        <end position="131"/>
    </location>
</feature>
<sequence>MRKYVLLSILWASLVQLCAFQGLPSRVNMNTWGFGPWVQSSVGSPLPTPQTFRSTAEQLVVDPNNFVFNYAANTQCEVVVKGIERYRERIFNPARWPRKPAEINIQQHPKDTSKVAQQQAVKVLQNLEIIISGSVCDTQPKFGDDEQCHTQSWGPGQPGLLTACSQAKLTSAARPFLPYGPIDPSKDANYEFLRRLFDEITRVFPDEFLHLGGDEQRHSGSLLEAHYIHRLIDIINSLEKKKKPIVWQEVFDNGVPLSNDTVVHIWIGDNWQDEMAKVTRANKKVILSAGWYLNYISYGLDWEKYYLQDPEGF</sequence>
<dbReference type="OrthoDB" id="428480at2759"/>
<feature type="domain" description="Glycoside hydrolase family 20 catalytic" evidence="9">
    <location>
        <begin position="148"/>
        <end position="217"/>
    </location>
</feature>
<accession>A0A7R9C1S3</accession>
<dbReference type="EMBL" id="CAJPEX010008755">
    <property type="protein sequence ID" value="CAG0924727.1"/>
    <property type="molecule type" value="Genomic_DNA"/>
</dbReference>
<evidence type="ECO:0000256" key="6">
    <source>
        <dbReference type="ARBA" id="ARBA00023295"/>
    </source>
</evidence>
<dbReference type="SUPFAM" id="SSF51445">
    <property type="entry name" value="(Trans)glycosidases"/>
    <property type="match status" value="1"/>
</dbReference>
<reference evidence="11" key="1">
    <citation type="submission" date="2020-11" db="EMBL/GenBank/DDBJ databases">
        <authorList>
            <person name="Tran Van P."/>
        </authorList>
    </citation>
    <scope>NUCLEOTIDE SEQUENCE</scope>
</reference>
<dbReference type="GO" id="GO:0004563">
    <property type="term" value="F:beta-N-acetylhexosaminidase activity"/>
    <property type="evidence" value="ECO:0007669"/>
    <property type="project" value="UniProtKB-EC"/>
</dbReference>
<keyword evidence="6" id="KW-0326">Glycosidase</keyword>
<evidence type="ECO:0000256" key="8">
    <source>
        <dbReference type="SAM" id="SignalP"/>
    </source>
</evidence>
<keyword evidence="8" id="KW-0732">Signal</keyword>
<dbReference type="InterPro" id="IPR025705">
    <property type="entry name" value="Beta_hexosaminidase_sua/sub"/>
</dbReference>
<dbReference type="AlphaFoldDB" id="A0A7R9C1S3"/>
<dbReference type="Pfam" id="PF00728">
    <property type="entry name" value="Glyco_hydro_20"/>
    <property type="match status" value="2"/>
</dbReference>
<dbReference type="InterPro" id="IPR015883">
    <property type="entry name" value="Glyco_hydro_20_cat"/>
</dbReference>
<feature type="active site" description="Proton donor" evidence="7">
    <location>
        <position position="215"/>
    </location>
</feature>
<keyword evidence="12" id="KW-1185">Reference proteome</keyword>
<evidence type="ECO:0000256" key="2">
    <source>
        <dbReference type="ARBA" id="ARBA00006285"/>
    </source>
</evidence>
<dbReference type="PANTHER" id="PTHR22600">
    <property type="entry name" value="BETA-HEXOSAMINIDASE"/>
    <property type="match status" value="1"/>
</dbReference>
<feature type="domain" description="Glycoside hydrolase family 20 catalytic" evidence="9">
    <location>
        <begin position="223"/>
        <end position="298"/>
    </location>
</feature>
<dbReference type="GO" id="GO:0016020">
    <property type="term" value="C:membrane"/>
    <property type="evidence" value="ECO:0007669"/>
    <property type="project" value="TreeGrafter"/>
</dbReference>
<keyword evidence="5" id="KW-0325">Glycoprotein</keyword>
<dbReference type="InterPro" id="IPR017853">
    <property type="entry name" value="GH"/>
</dbReference>
<dbReference type="GO" id="GO:0030203">
    <property type="term" value="P:glycosaminoglycan metabolic process"/>
    <property type="evidence" value="ECO:0007669"/>
    <property type="project" value="TreeGrafter"/>
</dbReference>
<dbReference type="Proteomes" id="UP000678499">
    <property type="component" value="Unassembled WGS sequence"/>
</dbReference>
<evidence type="ECO:0000256" key="7">
    <source>
        <dbReference type="PIRSR" id="PIRSR625705-1"/>
    </source>
</evidence>
<evidence type="ECO:0000256" key="4">
    <source>
        <dbReference type="ARBA" id="ARBA00022801"/>
    </source>
</evidence>
<keyword evidence="4" id="KW-0378">Hydrolase</keyword>
<evidence type="ECO:0000256" key="3">
    <source>
        <dbReference type="ARBA" id="ARBA00012663"/>
    </source>
</evidence>
<dbReference type="PRINTS" id="PR00738">
    <property type="entry name" value="GLHYDRLASE20"/>
</dbReference>
<evidence type="ECO:0000313" key="12">
    <source>
        <dbReference type="Proteomes" id="UP000678499"/>
    </source>
</evidence>
<feature type="non-terminal residue" evidence="11">
    <location>
        <position position="1"/>
    </location>
</feature>
<evidence type="ECO:0000259" key="10">
    <source>
        <dbReference type="Pfam" id="PF14845"/>
    </source>
</evidence>
<dbReference type="InterPro" id="IPR029018">
    <property type="entry name" value="Hex-like_dom2"/>
</dbReference>
<evidence type="ECO:0000256" key="1">
    <source>
        <dbReference type="ARBA" id="ARBA00001231"/>
    </source>
</evidence>
<feature type="chain" id="PRO_5036210467" description="beta-N-acetylhexosaminidase" evidence="8">
    <location>
        <begin position="21"/>
        <end position="313"/>
    </location>
</feature>
<dbReference type="Gene3D" id="3.30.379.10">
    <property type="entry name" value="Chitobiase/beta-hexosaminidase domain 2-like"/>
    <property type="match status" value="1"/>
</dbReference>